<evidence type="ECO:0000256" key="5">
    <source>
        <dbReference type="ARBA" id="ARBA00023170"/>
    </source>
</evidence>
<keyword evidence="9" id="KW-1185">Reference proteome</keyword>
<keyword evidence="7" id="KW-0472">Membrane</keyword>
<proteinExistence type="inferred from homology"/>
<organism evidence="8 9">
    <name type="scientific">Ladona fulva</name>
    <name type="common">Scarce chaser dragonfly</name>
    <name type="synonym">Libellula fulva</name>
    <dbReference type="NCBI Taxonomy" id="123851"/>
    <lineage>
        <taxon>Eukaryota</taxon>
        <taxon>Metazoa</taxon>
        <taxon>Ecdysozoa</taxon>
        <taxon>Arthropoda</taxon>
        <taxon>Hexapoda</taxon>
        <taxon>Insecta</taxon>
        <taxon>Pterygota</taxon>
        <taxon>Palaeoptera</taxon>
        <taxon>Odonata</taxon>
        <taxon>Epiprocta</taxon>
        <taxon>Anisoptera</taxon>
        <taxon>Libelluloidea</taxon>
        <taxon>Libellulidae</taxon>
        <taxon>Ladona</taxon>
    </lineage>
</organism>
<keyword evidence="4" id="KW-0297">G-protein coupled receptor</keyword>
<evidence type="ECO:0008006" key="10">
    <source>
        <dbReference type="Google" id="ProtNLM"/>
    </source>
</evidence>
<keyword evidence="6" id="KW-0807">Transducer</keyword>
<reference evidence="8" key="2">
    <citation type="submission" date="2017-10" db="EMBL/GenBank/DDBJ databases">
        <title>Ladona fulva Genome sequencing and assembly.</title>
        <authorList>
            <person name="Murali S."/>
            <person name="Richards S."/>
            <person name="Bandaranaike D."/>
            <person name="Bellair M."/>
            <person name="Blankenburg K."/>
            <person name="Chao H."/>
            <person name="Dinh H."/>
            <person name="Doddapaneni H."/>
            <person name="Dugan-Rocha S."/>
            <person name="Elkadiri S."/>
            <person name="Gnanaolivu R."/>
            <person name="Hernandez B."/>
            <person name="Skinner E."/>
            <person name="Javaid M."/>
            <person name="Lee S."/>
            <person name="Li M."/>
            <person name="Ming W."/>
            <person name="Munidasa M."/>
            <person name="Muniz J."/>
            <person name="Nguyen L."/>
            <person name="Hughes D."/>
            <person name="Osuji N."/>
            <person name="Pu L.-L."/>
            <person name="Puazo M."/>
            <person name="Qu C."/>
            <person name="Quiroz J."/>
            <person name="Raj R."/>
            <person name="Weissenberger G."/>
            <person name="Xin Y."/>
            <person name="Zou X."/>
            <person name="Han Y."/>
            <person name="Worley K."/>
            <person name="Muzny D."/>
            <person name="Gibbs R."/>
        </authorList>
    </citation>
    <scope>NUCLEOTIDE SEQUENCE</scope>
    <source>
        <strain evidence="8">Sampled in the wild</strain>
    </source>
</reference>
<feature type="transmembrane region" description="Helical" evidence="7">
    <location>
        <begin position="201"/>
        <end position="223"/>
    </location>
</feature>
<dbReference type="AlphaFoldDB" id="A0A8K0KQY1"/>
<protein>
    <recommendedName>
        <fullName evidence="10">Methuselah N-terminal domain-containing protein</fullName>
    </recommendedName>
</protein>
<dbReference type="PANTHER" id="PTHR46953">
    <property type="entry name" value="G-PROTEIN COUPLED RECEPTOR MTH-LIKE 1-RELATED"/>
    <property type="match status" value="1"/>
</dbReference>
<evidence type="ECO:0000256" key="2">
    <source>
        <dbReference type="ARBA" id="ARBA00008979"/>
    </source>
</evidence>
<evidence type="ECO:0000313" key="9">
    <source>
        <dbReference type="Proteomes" id="UP000792457"/>
    </source>
</evidence>
<dbReference type="EMBL" id="KZ310088">
    <property type="protein sequence ID" value="KAG8239844.1"/>
    <property type="molecule type" value="Genomic_DNA"/>
</dbReference>
<gene>
    <name evidence="8" type="ORF">J437_LFUL014824</name>
</gene>
<dbReference type="Proteomes" id="UP000792457">
    <property type="component" value="Unassembled WGS sequence"/>
</dbReference>
<keyword evidence="7" id="KW-1133">Transmembrane helix</keyword>
<feature type="transmembrane region" description="Helical" evidence="7">
    <location>
        <begin position="229"/>
        <end position="251"/>
    </location>
</feature>
<name>A0A8K0KQY1_LADFU</name>
<evidence type="ECO:0000313" key="8">
    <source>
        <dbReference type="EMBL" id="KAG8239844.1"/>
    </source>
</evidence>
<comment type="caution">
    <text evidence="8">The sequence shown here is derived from an EMBL/GenBank/DDBJ whole genome shotgun (WGS) entry which is preliminary data.</text>
</comment>
<evidence type="ECO:0000256" key="3">
    <source>
        <dbReference type="ARBA" id="ARBA00022729"/>
    </source>
</evidence>
<accession>A0A8K0KQY1</accession>
<sequence length="272" mass="30785">MFLWCPSSSSTSLSTTISCSTNVSLAITNVTVNEDGSIWDHEGEILYPPGTHWSNPGEEDVHMVCPCNINERPCLRKCCPMGQGMTNKMECFDYDHNFNIEVKEEDDSKMVEGKKHFALLYGNPCKNKRFVLEPDVHTDDEFWIRASDGVLVTPHYDMSEYGPDSFCLDYYPERKLHLPAICITEDMLEDDDDSKSLAFKIYPIFMIISTIFLLATFLVYALIPELRNLHGMCLMSHVGSLSVTYIFLAIVQIGGKDISDDLCRASGKMLFI</sequence>
<dbReference type="Gene3D" id="1.20.1070.10">
    <property type="entry name" value="Rhodopsin 7-helix transmembrane proteins"/>
    <property type="match status" value="1"/>
</dbReference>
<dbReference type="GO" id="GO:0016020">
    <property type="term" value="C:membrane"/>
    <property type="evidence" value="ECO:0007669"/>
    <property type="project" value="UniProtKB-SubCell"/>
</dbReference>
<dbReference type="InterPro" id="IPR036272">
    <property type="entry name" value="Methuselah_N_sf"/>
</dbReference>
<evidence type="ECO:0000256" key="6">
    <source>
        <dbReference type="ARBA" id="ARBA00023224"/>
    </source>
</evidence>
<reference evidence="8" key="1">
    <citation type="submission" date="2013-04" db="EMBL/GenBank/DDBJ databases">
        <authorList>
            <person name="Qu J."/>
            <person name="Murali S.C."/>
            <person name="Bandaranaike D."/>
            <person name="Bellair M."/>
            <person name="Blankenburg K."/>
            <person name="Chao H."/>
            <person name="Dinh H."/>
            <person name="Doddapaneni H."/>
            <person name="Downs B."/>
            <person name="Dugan-Rocha S."/>
            <person name="Elkadiri S."/>
            <person name="Gnanaolivu R.D."/>
            <person name="Hernandez B."/>
            <person name="Javaid M."/>
            <person name="Jayaseelan J.C."/>
            <person name="Lee S."/>
            <person name="Li M."/>
            <person name="Ming W."/>
            <person name="Munidasa M."/>
            <person name="Muniz J."/>
            <person name="Nguyen L."/>
            <person name="Ongeri F."/>
            <person name="Osuji N."/>
            <person name="Pu L.-L."/>
            <person name="Puazo M."/>
            <person name="Qu C."/>
            <person name="Quiroz J."/>
            <person name="Raj R."/>
            <person name="Weissenberger G."/>
            <person name="Xin Y."/>
            <person name="Zou X."/>
            <person name="Han Y."/>
            <person name="Richards S."/>
            <person name="Worley K."/>
            <person name="Muzny D."/>
            <person name="Gibbs R."/>
        </authorList>
    </citation>
    <scope>NUCLEOTIDE SEQUENCE</scope>
    <source>
        <strain evidence="8">Sampled in the wild</strain>
    </source>
</reference>
<dbReference type="OrthoDB" id="6082634at2759"/>
<dbReference type="SUPFAM" id="SSF63877">
    <property type="entry name" value="Methuselah ectodomain"/>
    <property type="match status" value="1"/>
</dbReference>
<keyword evidence="3" id="KW-0732">Signal</keyword>
<keyword evidence="5" id="KW-0675">Receptor</keyword>
<evidence type="ECO:0000256" key="7">
    <source>
        <dbReference type="SAM" id="Phobius"/>
    </source>
</evidence>
<comment type="subcellular location">
    <subcellularLocation>
        <location evidence="1">Membrane</location>
        <topology evidence="1">Multi-pass membrane protein</topology>
    </subcellularLocation>
</comment>
<dbReference type="InterPro" id="IPR052808">
    <property type="entry name" value="GPCR_Mth-like"/>
</dbReference>
<dbReference type="GO" id="GO:0004930">
    <property type="term" value="F:G protein-coupled receptor activity"/>
    <property type="evidence" value="ECO:0007669"/>
    <property type="project" value="UniProtKB-KW"/>
</dbReference>
<dbReference type="Gene3D" id="2.170.180.11">
    <property type="entry name" value="Methuselah ectodomain, domain 2"/>
    <property type="match status" value="1"/>
</dbReference>
<dbReference type="InterPro" id="IPR023311">
    <property type="entry name" value="Methusela_ecto_dom_2"/>
</dbReference>
<comment type="similarity">
    <text evidence="2">Belongs to the G-protein coupled receptor 2 family. Mth subfamily.</text>
</comment>
<evidence type="ECO:0000256" key="4">
    <source>
        <dbReference type="ARBA" id="ARBA00023040"/>
    </source>
</evidence>
<evidence type="ECO:0000256" key="1">
    <source>
        <dbReference type="ARBA" id="ARBA00004141"/>
    </source>
</evidence>
<keyword evidence="7" id="KW-0812">Transmembrane</keyword>
<dbReference type="PANTHER" id="PTHR46953:SF1">
    <property type="entry name" value="G-PROTEIN COUPLED RECEPTOR MTH-LIKE 1-RELATED"/>
    <property type="match status" value="1"/>
</dbReference>